<protein>
    <submittedName>
        <fullName evidence="2">Uncharacterized protein</fullName>
    </submittedName>
</protein>
<sequence length="138" mass="15536">MLAFVIIRDILIAVIGIWYFEFHLDFTLPKENNLLLFFVAIPVVWATLTQIWLSVSYKEQRNTVMLFFSHVLGVLILASTVFLISAILNTIAQTMSPTGSILFHGVGWTTLFGIIFYDVVDLLRSSPAKKGGTDTEDH</sequence>
<feature type="transmembrane region" description="Helical" evidence="1">
    <location>
        <begin position="100"/>
        <end position="120"/>
    </location>
</feature>
<dbReference type="RefSeq" id="WP_015751269.1">
    <property type="nucleotide sequence ID" value="NC_013223.1"/>
</dbReference>
<dbReference type="Proteomes" id="UP000001052">
    <property type="component" value="Chromosome"/>
</dbReference>
<evidence type="ECO:0000313" key="2">
    <source>
        <dbReference type="EMBL" id="ACV68111.1"/>
    </source>
</evidence>
<keyword evidence="1" id="KW-0472">Membrane</keyword>
<feature type="transmembrane region" description="Helical" evidence="1">
    <location>
        <begin position="65"/>
        <end position="88"/>
    </location>
</feature>
<name>C8X114_DESRD</name>
<accession>C8X114</accession>
<feature type="transmembrane region" description="Helical" evidence="1">
    <location>
        <begin position="5"/>
        <end position="22"/>
    </location>
</feature>
<feature type="transmembrane region" description="Helical" evidence="1">
    <location>
        <begin position="34"/>
        <end position="53"/>
    </location>
</feature>
<evidence type="ECO:0000256" key="1">
    <source>
        <dbReference type="SAM" id="Phobius"/>
    </source>
</evidence>
<dbReference type="EMBL" id="CP001734">
    <property type="protein sequence ID" value="ACV68111.1"/>
    <property type="molecule type" value="Genomic_DNA"/>
</dbReference>
<organism evidence="2 3">
    <name type="scientific">Desulfohalobium retbaense (strain ATCC 49708 / DSM 5692 / JCM 16813 / HR100)</name>
    <dbReference type="NCBI Taxonomy" id="485915"/>
    <lineage>
        <taxon>Bacteria</taxon>
        <taxon>Pseudomonadati</taxon>
        <taxon>Thermodesulfobacteriota</taxon>
        <taxon>Desulfovibrionia</taxon>
        <taxon>Desulfovibrionales</taxon>
        <taxon>Desulfohalobiaceae</taxon>
        <taxon>Desulfohalobium</taxon>
    </lineage>
</organism>
<gene>
    <name evidence="2" type="ordered locus">Dret_0820</name>
</gene>
<reference evidence="2 3" key="2">
    <citation type="journal article" date="2010" name="Stand. Genomic Sci.">
        <title>Complete genome sequence of Desulfohalobium retbaense type strain (HR(100)).</title>
        <authorList>
            <person name="Spring S."/>
            <person name="Nolan M."/>
            <person name="Lapidus A."/>
            <person name="Glavina Del Rio T."/>
            <person name="Copeland A."/>
            <person name="Tice H."/>
            <person name="Cheng J.F."/>
            <person name="Lucas S."/>
            <person name="Land M."/>
            <person name="Chen F."/>
            <person name="Bruce D."/>
            <person name="Goodwin L."/>
            <person name="Pitluck S."/>
            <person name="Ivanova N."/>
            <person name="Mavromatis K."/>
            <person name="Mikhailova N."/>
            <person name="Pati A."/>
            <person name="Chen A."/>
            <person name="Palaniappan K."/>
            <person name="Hauser L."/>
            <person name="Chang Y.J."/>
            <person name="Jeffries C.D."/>
            <person name="Munk C."/>
            <person name="Kiss H."/>
            <person name="Chain P."/>
            <person name="Han C."/>
            <person name="Brettin T."/>
            <person name="Detter J.C."/>
            <person name="Schuler E."/>
            <person name="Goker M."/>
            <person name="Rohde M."/>
            <person name="Bristow J."/>
            <person name="Eisen J.A."/>
            <person name="Markowitz V."/>
            <person name="Hugenholtz P."/>
            <person name="Kyrpides N.C."/>
            <person name="Klenk H.P."/>
        </authorList>
    </citation>
    <scope>NUCLEOTIDE SEQUENCE [LARGE SCALE GENOMIC DNA]</scope>
    <source>
        <strain evidence="2 3">DSM 5692</strain>
    </source>
</reference>
<dbReference type="KEGG" id="drt:Dret_0820"/>
<dbReference type="AlphaFoldDB" id="C8X114"/>
<dbReference type="OrthoDB" id="5465053at2"/>
<dbReference type="HOGENOM" id="CLU_1851948_0_0_7"/>
<keyword evidence="3" id="KW-1185">Reference proteome</keyword>
<dbReference type="eggNOG" id="ENOG50342BJ">
    <property type="taxonomic scope" value="Bacteria"/>
</dbReference>
<evidence type="ECO:0000313" key="3">
    <source>
        <dbReference type="Proteomes" id="UP000001052"/>
    </source>
</evidence>
<keyword evidence="1" id="KW-1133">Transmembrane helix</keyword>
<reference evidence="3" key="1">
    <citation type="submission" date="2009-09" db="EMBL/GenBank/DDBJ databases">
        <title>The complete chromosome of Desulfohalobium retbaense DSM 5692.</title>
        <authorList>
            <consortium name="US DOE Joint Genome Institute (JGI-PGF)"/>
            <person name="Lucas S."/>
            <person name="Copeland A."/>
            <person name="Lapidus A."/>
            <person name="Glavina del Rio T."/>
            <person name="Dalin E."/>
            <person name="Tice H."/>
            <person name="Bruce D."/>
            <person name="Goodwin L."/>
            <person name="Pitluck S."/>
            <person name="Kyrpides N."/>
            <person name="Mavromatis K."/>
            <person name="Ivanova N."/>
            <person name="Mikhailova N."/>
            <person name="Munk A.C."/>
            <person name="Brettin T."/>
            <person name="Detter J.C."/>
            <person name="Han C."/>
            <person name="Tapia R."/>
            <person name="Larimer F."/>
            <person name="Land M."/>
            <person name="Hauser L."/>
            <person name="Markowitz V."/>
            <person name="Cheng J.-F."/>
            <person name="Hugenholtz P."/>
            <person name="Woyke T."/>
            <person name="Wu D."/>
            <person name="Spring S."/>
            <person name="Klenk H.-P."/>
            <person name="Eisen J.A."/>
        </authorList>
    </citation>
    <scope>NUCLEOTIDE SEQUENCE [LARGE SCALE GENOMIC DNA]</scope>
    <source>
        <strain evidence="3">DSM 5692</strain>
    </source>
</reference>
<keyword evidence="1" id="KW-0812">Transmembrane</keyword>
<proteinExistence type="predicted"/>